<dbReference type="AlphaFoldDB" id="A0A7W7CPR9"/>
<keyword evidence="1" id="KW-0472">Membrane</keyword>
<organism evidence="2 3">
    <name type="scientific">Paractinoplanes abujensis</name>
    <dbReference type="NCBI Taxonomy" id="882441"/>
    <lineage>
        <taxon>Bacteria</taxon>
        <taxon>Bacillati</taxon>
        <taxon>Actinomycetota</taxon>
        <taxon>Actinomycetes</taxon>
        <taxon>Micromonosporales</taxon>
        <taxon>Micromonosporaceae</taxon>
        <taxon>Paractinoplanes</taxon>
    </lineage>
</organism>
<gene>
    <name evidence="2" type="ORF">BKA14_002576</name>
</gene>
<accession>A0A7W7CPR9</accession>
<feature type="transmembrane region" description="Helical" evidence="1">
    <location>
        <begin position="54"/>
        <end position="78"/>
    </location>
</feature>
<evidence type="ECO:0000256" key="1">
    <source>
        <dbReference type="SAM" id="Phobius"/>
    </source>
</evidence>
<keyword evidence="1" id="KW-0812">Transmembrane</keyword>
<reference evidence="2 3" key="1">
    <citation type="submission" date="2020-08" db="EMBL/GenBank/DDBJ databases">
        <title>Sequencing the genomes of 1000 actinobacteria strains.</title>
        <authorList>
            <person name="Klenk H.-P."/>
        </authorList>
    </citation>
    <scope>NUCLEOTIDE SEQUENCE [LARGE SCALE GENOMIC DNA]</scope>
    <source>
        <strain evidence="2 3">DSM 45518</strain>
    </source>
</reference>
<dbReference type="Proteomes" id="UP000542742">
    <property type="component" value="Unassembled WGS sequence"/>
</dbReference>
<evidence type="ECO:0000313" key="3">
    <source>
        <dbReference type="Proteomes" id="UP000542742"/>
    </source>
</evidence>
<feature type="transmembrane region" description="Helical" evidence="1">
    <location>
        <begin position="15"/>
        <end position="42"/>
    </location>
</feature>
<dbReference type="EMBL" id="JACHMF010000001">
    <property type="protein sequence ID" value="MBB4692428.1"/>
    <property type="molecule type" value="Genomic_DNA"/>
</dbReference>
<name>A0A7W7CPR9_9ACTN</name>
<sequence length="79" mass="8192">MHWLLPTGRSWQSIAAGYLGLVGLVVWVLGPFALGLGIWAVVRSAREPGVHGRGRAVFGIVAGAIGTLMTLVVLQSVAG</sequence>
<dbReference type="RefSeq" id="WP_184951147.1">
    <property type="nucleotide sequence ID" value="NZ_BOMC01000077.1"/>
</dbReference>
<protein>
    <recommendedName>
        <fullName evidence="4">DUF4190 domain-containing protein</fullName>
    </recommendedName>
</protein>
<evidence type="ECO:0008006" key="4">
    <source>
        <dbReference type="Google" id="ProtNLM"/>
    </source>
</evidence>
<comment type="caution">
    <text evidence="2">The sequence shown here is derived from an EMBL/GenBank/DDBJ whole genome shotgun (WGS) entry which is preliminary data.</text>
</comment>
<evidence type="ECO:0000313" key="2">
    <source>
        <dbReference type="EMBL" id="MBB4692428.1"/>
    </source>
</evidence>
<proteinExistence type="predicted"/>
<keyword evidence="3" id="KW-1185">Reference proteome</keyword>
<keyword evidence="1" id="KW-1133">Transmembrane helix</keyword>